<evidence type="ECO:0008006" key="2">
    <source>
        <dbReference type="Google" id="ProtNLM"/>
    </source>
</evidence>
<dbReference type="AlphaFoldDB" id="A0A382LA48"/>
<dbReference type="EMBL" id="UINC01085701">
    <property type="protein sequence ID" value="SVC33499.1"/>
    <property type="molecule type" value="Genomic_DNA"/>
</dbReference>
<accession>A0A382LA48</accession>
<protein>
    <recommendedName>
        <fullName evidence="2">DNA polymerase</fullName>
    </recommendedName>
</protein>
<organism evidence="1">
    <name type="scientific">marine metagenome</name>
    <dbReference type="NCBI Taxonomy" id="408172"/>
    <lineage>
        <taxon>unclassified sequences</taxon>
        <taxon>metagenomes</taxon>
        <taxon>ecological metagenomes</taxon>
    </lineage>
</organism>
<reference evidence="1" key="1">
    <citation type="submission" date="2018-05" db="EMBL/GenBank/DDBJ databases">
        <authorList>
            <person name="Lanie J.A."/>
            <person name="Ng W.-L."/>
            <person name="Kazmierczak K.M."/>
            <person name="Andrzejewski T.M."/>
            <person name="Davidsen T.M."/>
            <person name="Wayne K.J."/>
            <person name="Tettelin H."/>
            <person name="Glass J.I."/>
            <person name="Rusch D."/>
            <person name="Podicherti R."/>
            <person name="Tsui H.-C.T."/>
            <person name="Winkler M.E."/>
        </authorList>
    </citation>
    <scope>NUCLEOTIDE SEQUENCE</scope>
</reference>
<name>A0A382LA48_9ZZZZ</name>
<dbReference type="Gene3D" id="1.20.272.50">
    <property type="entry name" value="Bacteriophage clamp loader A subunit, A' domain"/>
    <property type="match status" value="1"/>
</dbReference>
<sequence length="97" mass="11474">VNKCVAPFPDTVMLVNEINQLHHLDKRLQFDFLINSLRPRKRFTPWLKAKKLENLEYVKEYYGYNNEKAKEALDILNDEQISAIKRRLNKGGRDGRS</sequence>
<gene>
    <name evidence="1" type="ORF">METZ01_LOCUS286353</name>
</gene>
<feature type="non-terminal residue" evidence="1">
    <location>
        <position position="1"/>
    </location>
</feature>
<proteinExistence type="predicted"/>
<evidence type="ECO:0000313" key="1">
    <source>
        <dbReference type="EMBL" id="SVC33499.1"/>
    </source>
</evidence>